<dbReference type="GO" id="GO:0004519">
    <property type="term" value="F:endonuclease activity"/>
    <property type="evidence" value="ECO:0007669"/>
    <property type="project" value="UniProtKB-KW"/>
</dbReference>
<gene>
    <name evidence="3" type="ORF">GGQ63_002948</name>
</gene>
<evidence type="ECO:0000313" key="3">
    <source>
        <dbReference type="EMBL" id="MBB5753873.1"/>
    </source>
</evidence>
<dbReference type="AlphaFoldDB" id="A0A7W9FNI7"/>
<dbReference type="PANTHER" id="PTHR34039">
    <property type="entry name" value="UPF0102 PROTEIN YRAN"/>
    <property type="match status" value="1"/>
</dbReference>
<keyword evidence="3" id="KW-0540">Nuclease</keyword>
<sequence length="123" mass="13845">MRTTPERQAAERSGRRAEGVAALLLMLKGYRILARRFRVPAGEIDIVARRGGVLAFVEVKRRADADDARLAVTFAARRRIVRAADAFLARRPALAGLTLRYDLVIVRRRRLPIHLANAFRADD</sequence>
<evidence type="ECO:0000256" key="2">
    <source>
        <dbReference type="HAMAP-Rule" id="MF_00048"/>
    </source>
</evidence>
<organism evidence="3 4">
    <name type="scientific">Prosthecomicrobium pneumaticum</name>
    <dbReference type="NCBI Taxonomy" id="81895"/>
    <lineage>
        <taxon>Bacteria</taxon>
        <taxon>Pseudomonadati</taxon>
        <taxon>Pseudomonadota</taxon>
        <taxon>Alphaproteobacteria</taxon>
        <taxon>Hyphomicrobiales</taxon>
        <taxon>Kaistiaceae</taxon>
        <taxon>Prosthecomicrobium</taxon>
    </lineage>
</organism>
<accession>A0A7W9FNI7</accession>
<evidence type="ECO:0000313" key="4">
    <source>
        <dbReference type="Proteomes" id="UP000523821"/>
    </source>
</evidence>
<dbReference type="HAMAP" id="MF_00048">
    <property type="entry name" value="UPF0102"/>
    <property type="match status" value="1"/>
</dbReference>
<comment type="caution">
    <text evidence="3">The sequence shown here is derived from an EMBL/GenBank/DDBJ whole genome shotgun (WGS) entry which is preliminary data.</text>
</comment>
<reference evidence="3 4" key="1">
    <citation type="submission" date="2020-08" db="EMBL/GenBank/DDBJ databases">
        <title>Genomic Encyclopedia of Type Strains, Phase IV (KMG-IV): sequencing the most valuable type-strain genomes for metagenomic binning, comparative biology and taxonomic classification.</title>
        <authorList>
            <person name="Goeker M."/>
        </authorList>
    </citation>
    <scope>NUCLEOTIDE SEQUENCE [LARGE SCALE GENOMIC DNA]</scope>
    <source>
        <strain evidence="3 4">DSM 16268</strain>
    </source>
</reference>
<dbReference type="RefSeq" id="WP_183857076.1">
    <property type="nucleotide sequence ID" value="NZ_JACHOO010000006.1"/>
</dbReference>
<name>A0A7W9FNI7_9HYPH</name>
<dbReference type="InterPro" id="IPR011335">
    <property type="entry name" value="Restrct_endonuc-II-like"/>
</dbReference>
<proteinExistence type="inferred from homology"/>
<dbReference type="GO" id="GO:0003676">
    <property type="term" value="F:nucleic acid binding"/>
    <property type="evidence" value="ECO:0007669"/>
    <property type="project" value="InterPro"/>
</dbReference>
<comment type="similarity">
    <text evidence="1 2">Belongs to the UPF0102 family.</text>
</comment>
<evidence type="ECO:0000256" key="1">
    <source>
        <dbReference type="ARBA" id="ARBA00006738"/>
    </source>
</evidence>
<dbReference type="EMBL" id="JACHOO010000006">
    <property type="protein sequence ID" value="MBB5753873.1"/>
    <property type="molecule type" value="Genomic_DNA"/>
</dbReference>
<dbReference type="InterPro" id="IPR003509">
    <property type="entry name" value="UPF0102_YraN-like"/>
</dbReference>
<keyword evidence="3" id="KW-0255">Endonuclease</keyword>
<dbReference type="Gene3D" id="3.40.1350.10">
    <property type="match status" value="1"/>
</dbReference>
<keyword evidence="4" id="KW-1185">Reference proteome</keyword>
<dbReference type="Proteomes" id="UP000523821">
    <property type="component" value="Unassembled WGS sequence"/>
</dbReference>
<dbReference type="SUPFAM" id="SSF52980">
    <property type="entry name" value="Restriction endonuclease-like"/>
    <property type="match status" value="1"/>
</dbReference>
<keyword evidence="3" id="KW-0378">Hydrolase</keyword>
<dbReference type="InterPro" id="IPR011856">
    <property type="entry name" value="tRNA_endonuc-like_dom_sf"/>
</dbReference>
<dbReference type="Pfam" id="PF02021">
    <property type="entry name" value="UPF0102"/>
    <property type="match status" value="1"/>
</dbReference>
<protein>
    <recommendedName>
        <fullName evidence="2">UPF0102 protein GGQ63_002948</fullName>
    </recommendedName>
</protein>
<dbReference type="NCBIfam" id="NF009151">
    <property type="entry name" value="PRK12497.1-5"/>
    <property type="match status" value="1"/>
</dbReference>
<dbReference type="PANTHER" id="PTHR34039:SF1">
    <property type="entry name" value="UPF0102 PROTEIN YRAN"/>
    <property type="match status" value="1"/>
</dbReference>